<feature type="region of interest" description="Disordered" evidence="1">
    <location>
        <begin position="1"/>
        <end position="40"/>
    </location>
</feature>
<evidence type="ECO:0000313" key="2">
    <source>
        <dbReference type="EMBL" id="KAH0507987.1"/>
    </source>
</evidence>
<accession>A0A8J6GBN3</accession>
<reference evidence="2" key="1">
    <citation type="submission" date="2020-03" db="EMBL/GenBank/DDBJ databases">
        <title>Studies in the Genomics of Life Span.</title>
        <authorList>
            <person name="Glass D."/>
        </authorList>
    </citation>
    <scope>NUCLEOTIDE SEQUENCE</scope>
    <source>
        <strain evidence="2">LTLLF</strain>
        <tissue evidence="2">Muscle</tissue>
    </source>
</reference>
<organism evidence="2 3">
    <name type="scientific">Microtus ochrogaster</name>
    <name type="common">Prairie vole</name>
    <dbReference type="NCBI Taxonomy" id="79684"/>
    <lineage>
        <taxon>Eukaryota</taxon>
        <taxon>Metazoa</taxon>
        <taxon>Chordata</taxon>
        <taxon>Craniata</taxon>
        <taxon>Vertebrata</taxon>
        <taxon>Euteleostomi</taxon>
        <taxon>Mammalia</taxon>
        <taxon>Eutheria</taxon>
        <taxon>Euarchontoglires</taxon>
        <taxon>Glires</taxon>
        <taxon>Rodentia</taxon>
        <taxon>Myomorpha</taxon>
        <taxon>Muroidea</taxon>
        <taxon>Cricetidae</taxon>
        <taxon>Arvicolinae</taxon>
        <taxon>Microtus</taxon>
    </lineage>
</organism>
<feature type="compositionally biased region" description="Basic and acidic residues" evidence="1">
    <location>
        <begin position="1"/>
        <end position="33"/>
    </location>
</feature>
<dbReference type="EMBL" id="JAATJU010023300">
    <property type="protein sequence ID" value="KAH0507987.1"/>
    <property type="molecule type" value="Genomic_DNA"/>
</dbReference>
<evidence type="ECO:0000313" key="3">
    <source>
        <dbReference type="Proteomes" id="UP000710432"/>
    </source>
</evidence>
<dbReference type="AlphaFoldDB" id="A0A8J6GBN3"/>
<evidence type="ECO:0008006" key="4">
    <source>
        <dbReference type="Google" id="ProtNLM"/>
    </source>
</evidence>
<evidence type="ECO:0000256" key="1">
    <source>
        <dbReference type="SAM" id="MobiDB-lite"/>
    </source>
</evidence>
<name>A0A8J6GBN3_MICOH</name>
<proteinExistence type="predicted"/>
<gene>
    <name evidence="2" type="ORF">LTLLF_164605</name>
</gene>
<comment type="caution">
    <text evidence="2">The sequence shown here is derived from an EMBL/GenBank/DDBJ whole genome shotgun (WGS) entry which is preliminary data.</text>
</comment>
<sequence length="136" mass="14870">MGCCQDKDGQTSDDQAREDGNGEGTRDDLDNTGRRKQRSNESLLITVLWRRLSMFSRRGSSKRPSEQTQKQDSQIQERKRPPAGALAIRAKLEGESEEHALGLEEADPSRRGRAAGSTGGLGLESLSNTGKGLRIC</sequence>
<protein>
    <recommendedName>
        <fullName evidence="4">Testis expressed 54</fullName>
    </recommendedName>
</protein>
<feature type="compositionally biased region" description="Basic and acidic residues" evidence="1">
    <location>
        <begin position="90"/>
        <end position="110"/>
    </location>
</feature>
<dbReference type="Proteomes" id="UP000710432">
    <property type="component" value="Unassembled WGS sequence"/>
</dbReference>
<feature type="region of interest" description="Disordered" evidence="1">
    <location>
        <begin position="56"/>
        <end position="136"/>
    </location>
</feature>